<evidence type="ECO:0000313" key="2">
    <source>
        <dbReference type="Proteomes" id="UP000012062"/>
    </source>
</evidence>
<proteinExistence type="predicted"/>
<reference evidence="1 2" key="1">
    <citation type="submission" date="2013-02" db="EMBL/GenBank/DDBJ databases">
        <authorList>
            <person name="Genoscope - CEA"/>
        </authorList>
    </citation>
    <scope>NUCLEOTIDE SEQUENCE [LARGE SCALE GENOMIC DNA]</scope>
    <source>
        <strain evidence="1 2">STM 2683</strain>
    </source>
</reference>
<dbReference type="OrthoDB" id="8076805at2"/>
<sequence>MVKRSRGSPTPSVIDRDWPHQVALPDDLCTDQNFTMIATFCQDRGLKHQTRHVQAIWPNGKYETYRLHCFSDAASAKAFLDHFDGLMFDPRRDRENGKVRGVWRRTGEYTPVLDLGPLSVPEILRS</sequence>
<dbReference type="eggNOG" id="ENOG50300ZS">
    <property type="taxonomic scope" value="Bacteria"/>
</dbReference>
<dbReference type="AlphaFoldDB" id="M5ENK9"/>
<comment type="caution">
    <text evidence="1">The sequence shown here is derived from an EMBL/GenBank/DDBJ whole genome shotgun (WGS) entry which is preliminary data.</text>
</comment>
<protein>
    <submittedName>
        <fullName evidence="1">Uncharacterized protein</fullName>
    </submittedName>
</protein>
<dbReference type="STRING" id="1297569.MESS2_1650038"/>
<name>M5ENK9_9HYPH</name>
<evidence type="ECO:0000313" key="1">
    <source>
        <dbReference type="EMBL" id="CCV05755.1"/>
    </source>
</evidence>
<gene>
    <name evidence="1" type="ORF">MESS2_1650038</name>
</gene>
<dbReference type="Proteomes" id="UP000012062">
    <property type="component" value="Unassembled WGS sequence"/>
</dbReference>
<accession>M5ENK9</accession>
<keyword evidence="2" id="KW-1185">Reference proteome</keyword>
<organism evidence="1 2">
    <name type="scientific">Mesorhizobium metallidurans STM 2683</name>
    <dbReference type="NCBI Taxonomy" id="1297569"/>
    <lineage>
        <taxon>Bacteria</taxon>
        <taxon>Pseudomonadati</taxon>
        <taxon>Pseudomonadota</taxon>
        <taxon>Alphaproteobacteria</taxon>
        <taxon>Hyphomicrobiales</taxon>
        <taxon>Phyllobacteriaceae</taxon>
        <taxon>Mesorhizobium</taxon>
    </lineage>
</organism>
<dbReference type="EMBL" id="CAUM01000074">
    <property type="protein sequence ID" value="CCV05755.1"/>
    <property type="molecule type" value="Genomic_DNA"/>
</dbReference>
<dbReference type="RefSeq" id="WP_008874700.1">
    <property type="nucleotide sequence ID" value="NZ_CAUM01000074.1"/>
</dbReference>